<dbReference type="AlphaFoldDB" id="A0AB33KZ56"/>
<organism evidence="2">
    <name type="scientific">Tenacibaculum sp. Pbs-1</name>
    <dbReference type="NCBI Taxonomy" id="3238748"/>
    <lineage>
        <taxon>Bacteria</taxon>
        <taxon>Pseudomonadati</taxon>
        <taxon>Bacteroidota</taxon>
        <taxon>Flavobacteriia</taxon>
        <taxon>Flavobacteriales</taxon>
        <taxon>Flavobacteriaceae</taxon>
        <taxon>Tenacibaculum</taxon>
    </lineage>
</organism>
<keyword evidence="1" id="KW-0472">Membrane</keyword>
<accession>A0AB33KZ56</accession>
<feature type="transmembrane region" description="Helical" evidence="1">
    <location>
        <begin position="6"/>
        <end position="31"/>
    </location>
</feature>
<keyword evidence="1" id="KW-0812">Transmembrane</keyword>
<sequence length="55" mass="6325">MSFGDVIVLPCIVIAVKSVAIVNKYFIVLVLQYKDATEQRRKIYRIKARGIKIKD</sequence>
<proteinExistence type="predicted"/>
<name>A0AB33KZ56_9FLAO</name>
<protein>
    <submittedName>
        <fullName evidence="2">Uncharacterized protein</fullName>
    </submittedName>
</protein>
<dbReference type="EMBL" id="AP035888">
    <property type="protein sequence ID" value="BFP69661.1"/>
    <property type="molecule type" value="Genomic_DNA"/>
</dbReference>
<evidence type="ECO:0000313" key="2">
    <source>
        <dbReference type="EMBL" id="BFP69661.1"/>
    </source>
</evidence>
<evidence type="ECO:0000256" key="1">
    <source>
        <dbReference type="SAM" id="Phobius"/>
    </source>
</evidence>
<gene>
    <name evidence="2" type="ORF">Pbs1_30040</name>
</gene>
<keyword evidence="1" id="KW-1133">Transmembrane helix</keyword>
<reference evidence="2" key="1">
    <citation type="submission" date="2024-08" db="EMBL/GenBank/DDBJ databases">
        <title>Whole genome sequence of Tenacibaculum sp. strain pbs-1 associated with black-spot shell disease in Akoya pearl oysters.</title>
        <authorList>
            <person name="Sakatoku A."/>
            <person name="Suzuki T."/>
            <person name="Hatano K."/>
            <person name="Seki M."/>
            <person name="Tanaka D."/>
            <person name="Nakamura S."/>
            <person name="Suzuki N."/>
            <person name="Isshiki T."/>
        </authorList>
    </citation>
    <scope>NUCLEOTIDE SEQUENCE</scope>
    <source>
        <strain evidence="2">Pbs-1</strain>
    </source>
</reference>